<gene>
    <name evidence="1" type="ORF">PY01528</name>
</gene>
<comment type="caution">
    <text evidence="1">The sequence shown here is derived from an EMBL/GenBank/DDBJ whole genome shotgun (WGS) entry which is preliminary data.</text>
</comment>
<dbReference type="PaxDb" id="73239-Q7RPD1"/>
<keyword evidence="2" id="KW-1185">Reference proteome</keyword>
<evidence type="ECO:0000313" key="2">
    <source>
        <dbReference type="Proteomes" id="UP000008553"/>
    </source>
</evidence>
<dbReference type="InParanoid" id="Q7RPD1"/>
<protein>
    <submittedName>
        <fullName evidence="1">Uncharacterized protein</fullName>
    </submittedName>
</protein>
<organism evidence="1 2">
    <name type="scientific">Plasmodium yoelii yoelii</name>
    <dbReference type="NCBI Taxonomy" id="73239"/>
    <lineage>
        <taxon>Eukaryota</taxon>
        <taxon>Sar</taxon>
        <taxon>Alveolata</taxon>
        <taxon>Apicomplexa</taxon>
        <taxon>Aconoidasida</taxon>
        <taxon>Haemosporida</taxon>
        <taxon>Plasmodiidae</taxon>
        <taxon>Plasmodium</taxon>
        <taxon>Plasmodium (Vinckeia)</taxon>
    </lineage>
</organism>
<name>Q7RPD1_PLAYO</name>
<dbReference type="EMBL" id="AABL01000405">
    <property type="protein sequence ID" value="EAA20869.1"/>
    <property type="molecule type" value="Genomic_DNA"/>
</dbReference>
<proteinExistence type="predicted"/>
<dbReference type="AlphaFoldDB" id="Q7RPD1"/>
<accession>Q7RPD1</accession>
<dbReference type="Proteomes" id="UP000008553">
    <property type="component" value="Unassembled WGS sequence"/>
</dbReference>
<sequence>MYMMIMIPIKPLFKTKESNKEIFTNLMK</sequence>
<reference evidence="1 2" key="1">
    <citation type="journal article" date="2002" name="Nature">
        <title>Genome sequence and comparative analysis of the model rodent malaria parasite Plasmodium yoelii yoelii.</title>
        <authorList>
            <person name="Carlton J.M."/>
            <person name="Angiuoli S.V."/>
            <person name="Suh B.B."/>
            <person name="Kooij T.W."/>
            <person name="Pertea M."/>
            <person name="Silva J.C."/>
            <person name="Ermolaeva M.D."/>
            <person name="Allen J.E."/>
            <person name="Selengut J.D."/>
            <person name="Koo H.L."/>
            <person name="Peterson J.D."/>
            <person name="Pop M."/>
            <person name="Kosack D.S."/>
            <person name="Shumway M.F."/>
            <person name="Bidwell S.L."/>
            <person name="Shallom S.J."/>
            <person name="van Aken S.E."/>
            <person name="Riedmuller S.B."/>
            <person name="Feldblyum T.V."/>
            <person name="Cho J.K."/>
            <person name="Quackenbush J."/>
            <person name="Sedegah M."/>
            <person name="Shoaibi A."/>
            <person name="Cummings L.M."/>
            <person name="Florens L."/>
            <person name="Yates J.R."/>
            <person name="Raine J.D."/>
            <person name="Sinden R.E."/>
            <person name="Harris M.A."/>
            <person name="Cunningham D.A."/>
            <person name="Preiser P.R."/>
            <person name="Bergman L.W."/>
            <person name="Vaidya A.B."/>
            <person name="van Lin L.H."/>
            <person name="Janse C.J."/>
            <person name="Waters A.P."/>
            <person name="Smith H.O."/>
            <person name="White O.R."/>
            <person name="Salzberg S.L."/>
            <person name="Venter J.C."/>
            <person name="Fraser C.M."/>
            <person name="Hoffman S.L."/>
            <person name="Gardner M.J."/>
            <person name="Carucci D.J."/>
        </authorList>
    </citation>
    <scope>NUCLEOTIDE SEQUENCE [LARGE SCALE GENOMIC DNA]</scope>
    <source>
        <strain evidence="1 2">17XNL</strain>
    </source>
</reference>
<evidence type="ECO:0000313" key="1">
    <source>
        <dbReference type="EMBL" id="EAA20869.1"/>
    </source>
</evidence>